<evidence type="ECO:0000313" key="3">
    <source>
        <dbReference type="Proteomes" id="UP001162483"/>
    </source>
</evidence>
<feature type="region of interest" description="Disordered" evidence="1">
    <location>
        <begin position="1"/>
        <end position="32"/>
    </location>
</feature>
<keyword evidence="3" id="KW-1185">Reference proteome</keyword>
<organism evidence="2 3">
    <name type="scientific">Staurois parvus</name>
    <dbReference type="NCBI Taxonomy" id="386267"/>
    <lineage>
        <taxon>Eukaryota</taxon>
        <taxon>Metazoa</taxon>
        <taxon>Chordata</taxon>
        <taxon>Craniata</taxon>
        <taxon>Vertebrata</taxon>
        <taxon>Euteleostomi</taxon>
        <taxon>Amphibia</taxon>
        <taxon>Batrachia</taxon>
        <taxon>Anura</taxon>
        <taxon>Neobatrachia</taxon>
        <taxon>Ranoidea</taxon>
        <taxon>Ranidae</taxon>
        <taxon>Staurois</taxon>
    </lineage>
</organism>
<reference evidence="2" key="1">
    <citation type="submission" date="2023-05" db="EMBL/GenBank/DDBJ databases">
        <authorList>
            <person name="Stuckert A."/>
        </authorList>
    </citation>
    <scope>NUCLEOTIDE SEQUENCE</scope>
</reference>
<evidence type="ECO:0000256" key="1">
    <source>
        <dbReference type="SAM" id="MobiDB-lite"/>
    </source>
</evidence>
<accession>A0ABN9DN16</accession>
<comment type="caution">
    <text evidence="2">The sequence shown here is derived from an EMBL/GenBank/DDBJ whole genome shotgun (WGS) entry which is preliminary data.</text>
</comment>
<gene>
    <name evidence="2" type="ORF">SPARVUS_LOCUS7862486</name>
</gene>
<dbReference type="EMBL" id="CATNWA010014619">
    <property type="protein sequence ID" value="CAI9574019.1"/>
    <property type="molecule type" value="Genomic_DNA"/>
</dbReference>
<sequence>MAVHSTATQSSVLTVESTNTTHSKTAHSTQLPFDDNPFLPSAIYYSVSAFY</sequence>
<protein>
    <submittedName>
        <fullName evidence="2">Uncharacterized protein</fullName>
    </submittedName>
</protein>
<name>A0ABN9DN16_9NEOB</name>
<feature type="compositionally biased region" description="Polar residues" evidence="1">
    <location>
        <begin position="1"/>
        <end position="31"/>
    </location>
</feature>
<evidence type="ECO:0000313" key="2">
    <source>
        <dbReference type="EMBL" id="CAI9574019.1"/>
    </source>
</evidence>
<dbReference type="Proteomes" id="UP001162483">
    <property type="component" value="Unassembled WGS sequence"/>
</dbReference>
<proteinExistence type="predicted"/>